<reference evidence="2 3" key="1">
    <citation type="journal article" date="2019" name="Nat. Microbiol.">
        <title>Wide diversity of methane and short-chain alkane metabolisms in uncultured archaea.</title>
        <authorList>
            <person name="Borrel G."/>
            <person name="Adam P.S."/>
            <person name="McKay L.J."/>
            <person name="Chen L.X."/>
            <person name="Sierra-Garcia I.N."/>
            <person name="Sieber C.M."/>
            <person name="Letourneur Q."/>
            <person name="Ghozlane A."/>
            <person name="Andersen G.L."/>
            <person name="Li W.J."/>
            <person name="Hallam S.J."/>
            <person name="Muyzer G."/>
            <person name="de Oliveira V.M."/>
            <person name="Inskeep W.P."/>
            <person name="Banfield J.F."/>
            <person name="Gribaldo S."/>
        </authorList>
    </citation>
    <scope>NUCLEOTIDE SEQUENCE [LARGE SCALE GENOMIC DNA]</scope>
    <source>
        <strain evidence="2">NM1a</strain>
    </source>
</reference>
<organism evidence="2 3">
    <name type="scientific">Methanoliparum thermophilum</name>
    <dbReference type="NCBI Taxonomy" id="2491083"/>
    <lineage>
        <taxon>Archaea</taxon>
        <taxon>Methanobacteriati</taxon>
        <taxon>Methanobacteriota</taxon>
        <taxon>Candidatus Methanoliparia</taxon>
        <taxon>Candidatus Methanoliparales</taxon>
        <taxon>Candidatus Methanoliparaceae</taxon>
        <taxon>Candidatus Methanoliparum</taxon>
    </lineage>
</organism>
<accession>A0A520KSK6</accession>
<evidence type="ECO:0008006" key="4">
    <source>
        <dbReference type="Google" id="ProtNLM"/>
    </source>
</evidence>
<dbReference type="EMBL" id="RXIF01000004">
    <property type="protein sequence ID" value="RZN64892.1"/>
    <property type="molecule type" value="Genomic_DNA"/>
</dbReference>
<protein>
    <recommendedName>
        <fullName evidence="4">Cobalt transporter</fullName>
    </recommendedName>
</protein>
<name>A0A520KSK6_METT2</name>
<gene>
    <name evidence="2" type="ORF">EF806_02255</name>
</gene>
<keyword evidence="1" id="KW-1133">Transmembrane helix</keyword>
<keyword evidence="1" id="KW-0472">Membrane</keyword>
<comment type="caution">
    <text evidence="2">The sequence shown here is derived from an EMBL/GenBank/DDBJ whole genome shotgun (WGS) entry which is preliminary data.</text>
</comment>
<feature type="transmembrane region" description="Helical" evidence="1">
    <location>
        <begin position="9"/>
        <end position="27"/>
    </location>
</feature>
<dbReference type="AlphaFoldDB" id="A0A520KSK6"/>
<proteinExistence type="predicted"/>
<evidence type="ECO:0000313" key="3">
    <source>
        <dbReference type="Proteomes" id="UP000317158"/>
    </source>
</evidence>
<feature type="transmembrane region" description="Helical" evidence="1">
    <location>
        <begin position="67"/>
        <end position="84"/>
    </location>
</feature>
<dbReference type="Proteomes" id="UP000317158">
    <property type="component" value="Unassembled WGS sequence"/>
</dbReference>
<keyword evidence="1" id="KW-0812">Transmembrane</keyword>
<evidence type="ECO:0000313" key="2">
    <source>
        <dbReference type="EMBL" id="RZN64892.1"/>
    </source>
</evidence>
<evidence type="ECO:0000256" key="1">
    <source>
        <dbReference type="SAM" id="Phobius"/>
    </source>
</evidence>
<sequence length="92" mass="10445">MIFDKFTRTALVLMIIIVFMIMLFSYIGSEHGIKGSDDIVSEIIIEETGKEEISIIPTVSDFIGEEITYTIVGIIAGFVVGYFWRDIFNNKE</sequence>